<dbReference type="GO" id="GO:0016139">
    <property type="term" value="P:glycoside catabolic process"/>
    <property type="evidence" value="ECO:0007669"/>
    <property type="project" value="TreeGrafter"/>
</dbReference>
<feature type="domain" description="Glycoside hydrolase family 29 N-terminal" evidence="7">
    <location>
        <begin position="6"/>
        <end position="350"/>
    </location>
</feature>
<dbReference type="AlphaFoldDB" id="A0A3P1SE80"/>
<keyword evidence="5" id="KW-0378">Hydrolase</keyword>
<sequence length="456" mass="51463">MEFTATTWDDLKRPTPQWFSDTPLGIFIHWGPYSVPAWAEPYAELGEEEDWEKWFTHNAYAEWYFNTIRIEGSEAAQRHFDLYGTLSYEAFLDMWDPVNFDPAAWADLFKRAGADYVVPTTKHHDGVTLWDAPETGDRNTVRRGPRRDLVADIAEATRAAGMRFGVYYSGGLDWHYRRFRPIIHQDDVMDRCRPKDAEYARYCYVHSVDLIDRYAPDVFWNDIEWPDEGKHFNEYGLGRLFEYFYAKCPEGVTNDRYGGVHHDFLTTEYQHMSENEGEETWENCRGIGLSFGYNRAEGPEHYLSSAAALKHLINVVSKGGRLLLDVGPRADGTLPQEQIDCLEGMAAWMVAGKEELVRGHAMDAPEAVCAFTGTSAWVRAIGHEDHGTVFIASESVSDDCKGTFIVSSLPEGFDWSSARIKGAITGSDAEYADGSLTVHGVFDTPLIVVAPKVSGA</sequence>
<organism evidence="8 9">
    <name type="scientific">Schaalia canis</name>
    <dbReference type="NCBI Taxonomy" id="100469"/>
    <lineage>
        <taxon>Bacteria</taxon>
        <taxon>Bacillati</taxon>
        <taxon>Actinomycetota</taxon>
        <taxon>Actinomycetes</taxon>
        <taxon>Actinomycetales</taxon>
        <taxon>Actinomycetaceae</taxon>
        <taxon>Schaalia</taxon>
    </lineage>
</organism>
<dbReference type="GO" id="GO:0006004">
    <property type="term" value="P:fucose metabolic process"/>
    <property type="evidence" value="ECO:0007669"/>
    <property type="project" value="InterPro"/>
</dbReference>
<dbReference type="RefSeq" id="WP_124869823.1">
    <property type="nucleotide sequence ID" value="NZ_RQZF01000004.1"/>
</dbReference>
<dbReference type="GO" id="GO:0005764">
    <property type="term" value="C:lysosome"/>
    <property type="evidence" value="ECO:0007669"/>
    <property type="project" value="TreeGrafter"/>
</dbReference>
<evidence type="ECO:0000256" key="3">
    <source>
        <dbReference type="ARBA" id="ARBA00012662"/>
    </source>
</evidence>
<evidence type="ECO:0000256" key="2">
    <source>
        <dbReference type="ARBA" id="ARBA00007951"/>
    </source>
</evidence>
<accession>A0A3P1SE80</accession>
<dbReference type="PANTHER" id="PTHR10030">
    <property type="entry name" value="ALPHA-L-FUCOSIDASE"/>
    <property type="match status" value="1"/>
</dbReference>
<comment type="caution">
    <text evidence="8">The sequence shown here is derived from an EMBL/GenBank/DDBJ whole genome shotgun (WGS) entry which is preliminary data.</text>
</comment>
<gene>
    <name evidence="8" type="ORF">EII11_05505</name>
</gene>
<dbReference type="Pfam" id="PF01120">
    <property type="entry name" value="Alpha_L_fucos"/>
    <property type="match status" value="1"/>
</dbReference>
<proteinExistence type="inferred from homology"/>
<reference evidence="8 9" key="1">
    <citation type="submission" date="2018-11" db="EMBL/GenBank/DDBJ databases">
        <title>Genomes From Bacteria Associated with the Canine Oral Cavity: a Test Case for Automated Genome-Based Taxonomic Assignment.</title>
        <authorList>
            <person name="Coil D.A."/>
            <person name="Jospin G."/>
            <person name="Darling A.E."/>
            <person name="Wallis C."/>
            <person name="Davis I.J."/>
            <person name="Harris S."/>
            <person name="Eisen J.A."/>
            <person name="Holcombe L.J."/>
            <person name="O'Flynn C."/>
        </authorList>
    </citation>
    <scope>NUCLEOTIDE SEQUENCE [LARGE SCALE GENOMIC DNA]</scope>
    <source>
        <strain evidence="8 9">OH770</strain>
    </source>
</reference>
<evidence type="ECO:0000259" key="7">
    <source>
        <dbReference type="Pfam" id="PF01120"/>
    </source>
</evidence>
<dbReference type="EC" id="3.2.1.51" evidence="3"/>
<evidence type="ECO:0000256" key="4">
    <source>
        <dbReference type="ARBA" id="ARBA00022729"/>
    </source>
</evidence>
<dbReference type="GO" id="GO:0004560">
    <property type="term" value="F:alpha-L-fucosidase activity"/>
    <property type="evidence" value="ECO:0007669"/>
    <property type="project" value="InterPro"/>
</dbReference>
<evidence type="ECO:0000256" key="1">
    <source>
        <dbReference type="ARBA" id="ARBA00004071"/>
    </source>
</evidence>
<dbReference type="SMART" id="SM00812">
    <property type="entry name" value="Alpha_L_fucos"/>
    <property type="match status" value="1"/>
</dbReference>
<dbReference type="Proteomes" id="UP000280444">
    <property type="component" value="Unassembled WGS sequence"/>
</dbReference>
<dbReference type="PANTHER" id="PTHR10030:SF37">
    <property type="entry name" value="ALPHA-L-FUCOSIDASE-RELATED"/>
    <property type="match status" value="1"/>
</dbReference>
<keyword evidence="6" id="KW-0326">Glycosidase</keyword>
<dbReference type="PRINTS" id="PR00741">
    <property type="entry name" value="GLHYDRLASE29"/>
</dbReference>
<dbReference type="EMBL" id="RQZF01000004">
    <property type="protein sequence ID" value="RRC95336.1"/>
    <property type="molecule type" value="Genomic_DNA"/>
</dbReference>
<keyword evidence="4" id="KW-0732">Signal</keyword>
<dbReference type="InterPro" id="IPR017853">
    <property type="entry name" value="GH"/>
</dbReference>
<dbReference type="SUPFAM" id="SSF51445">
    <property type="entry name" value="(Trans)glycosidases"/>
    <property type="match status" value="1"/>
</dbReference>
<comment type="similarity">
    <text evidence="2">Belongs to the glycosyl hydrolase 29 family.</text>
</comment>
<name>A0A3P1SE80_9ACTO</name>
<evidence type="ECO:0000256" key="5">
    <source>
        <dbReference type="ARBA" id="ARBA00022801"/>
    </source>
</evidence>
<evidence type="ECO:0000256" key="6">
    <source>
        <dbReference type="ARBA" id="ARBA00023295"/>
    </source>
</evidence>
<dbReference type="Gene3D" id="3.20.20.80">
    <property type="entry name" value="Glycosidases"/>
    <property type="match status" value="1"/>
</dbReference>
<protein>
    <recommendedName>
        <fullName evidence="3">alpha-L-fucosidase</fullName>
        <ecNumber evidence="3">3.2.1.51</ecNumber>
    </recommendedName>
</protein>
<comment type="function">
    <text evidence="1">Alpha-L-fucosidase is responsible for hydrolyzing the alpha-1,6-linked fucose joined to the reducing-end N-acetylglucosamine of the carbohydrate moieties of glycoproteins.</text>
</comment>
<dbReference type="InterPro" id="IPR057739">
    <property type="entry name" value="Glyco_hydro_29_N"/>
</dbReference>
<evidence type="ECO:0000313" key="9">
    <source>
        <dbReference type="Proteomes" id="UP000280444"/>
    </source>
</evidence>
<keyword evidence="9" id="KW-1185">Reference proteome</keyword>
<dbReference type="OrthoDB" id="5526311at2"/>
<dbReference type="InterPro" id="IPR016286">
    <property type="entry name" value="FUC_metazoa-typ"/>
</dbReference>
<dbReference type="InterPro" id="IPR000933">
    <property type="entry name" value="Glyco_hydro_29"/>
</dbReference>
<evidence type="ECO:0000313" key="8">
    <source>
        <dbReference type="EMBL" id="RRC95336.1"/>
    </source>
</evidence>